<dbReference type="EMBL" id="HE612860">
    <property type="protein sequence ID" value="CCE63437.1"/>
    <property type="molecule type" value="Genomic_DNA"/>
</dbReference>
<feature type="compositionally biased region" description="Pro residues" evidence="1">
    <location>
        <begin position="371"/>
        <end position="382"/>
    </location>
</feature>
<dbReference type="GO" id="GO:0009826">
    <property type="term" value="P:unidimensional cell growth"/>
    <property type="evidence" value="ECO:0007669"/>
    <property type="project" value="EnsemblFungi"/>
</dbReference>
<dbReference type="GO" id="GO:0042802">
    <property type="term" value="F:identical protein binding"/>
    <property type="evidence" value="ECO:0007669"/>
    <property type="project" value="EnsemblFungi"/>
</dbReference>
<dbReference type="STRING" id="1071381.G8BU59"/>
<dbReference type="PROSITE" id="PS51072">
    <property type="entry name" value="MHD"/>
    <property type="match status" value="1"/>
</dbReference>
<dbReference type="GeneID" id="11531405"/>
<dbReference type="GO" id="GO:0061645">
    <property type="term" value="C:endocytic patch"/>
    <property type="evidence" value="ECO:0007669"/>
    <property type="project" value="EnsemblFungi"/>
</dbReference>
<gene>
    <name evidence="3" type="primary">TPHA0E03470</name>
    <name evidence="3" type="ordered locus">TPHA_0E03470</name>
</gene>
<dbReference type="GO" id="GO:0007117">
    <property type="term" value="P:budding cell bud growth"/>
    <property type="evidence" value="ECO:0007669"/>
    <property type="project" value="EnsemblFungi"/>
</dbReference>
<dbReference type="Proteomes" id="UP000005666">
    <property type="component" value="Chromosome 5"/>
</dbReference>
<dbReference type="GO" id="GO:0000147">
    <property type="term" value="P:actin cortical patch assembly"/>
    <property type="evidence" value="ECO:0007669"/>
    <property type="project" value="EnsemblFungi"/>
</dbReference>
<dbReference type="InterPro" id="IPR028565">
    <property type="entry name" value="MHD"/>
</dbReference>
<dbReference type="GO" id="GO:0001400">
    <property type="term" value="C:mating projection base"/>
    <property type="evidence" value="ECO:0007669"/>
    <property type="project" value="EnsemblFungi"/>
</dbReference>
<sequence length="816" mass="90706">MTERAVYSSTLLVGKDPYESTEAVRIRLSEAKLINKNFFVALKEISDLQTSYNQRLRKIITQNENLGNILSKQLLTSQILTEEESRKYTFNSIGEVQQLWDVLIQGLKDNLDAHTQLQLVLQHDVISVLKNNTETDSNWAETRKLHSRLSQAASVIDYYNNTPNASGNPQEAMDQWGSESPYLFDTFEKVDFDRLQTLKNCLLKYQTSYSDYFLSSTKNCENGMATLLSFDPETEINRFADEAMKFNFKMSDPKALNSTKQKAYAQEASPSKKEKRRSTFGNISHRLTSNSTVLHHDLMNDEFSDSNNNVSLKSKKSGSLKSKVGSIFGRNKLKNKKSQNLGGLKEASIPEQASSGSSIRTPSRTSTRNPVPRPSDTQPPLPREQYEKYQAAENSTPSNNYTPPANTYEAPTNNYTAVSNSSDWQQEHLPSNQQVNTPPTSPAEVPSHTQEKETQNFNEKPLPEEPTPQNSPSVSSRPLHIQAPSIPPSRKQNRDSVLGNDPFASEVLPHEEVSAPNVADSNRVSVLLSQVTPGLQALDPQTTGTSTTISGQSIFQHESAGEIKSGLNASVAEVINARFRDGILESSQLVGELALVYAKDPAQELPIGVNLKIENGDKFEKVILNQAFMEKVSPEEYKVNPIFINSRTLGAIKYSISNPVVPIIIQPVWKFEAHQASVILTVKMSPTISNTIQSVTLNDFSVHVTIDGAETTNALSKPQGSFNKDKKRISWKFKQPLVLTRQNEERLIARFMTEGTAYQTSKSVLTKFTILKSGEFGGSLNLFSQESNEENPFGGAWEVIEATKTLTAGNYIGLST</sequence>
<dbReference type="Pfam" id="PF10291">
    <property type="entry name" value="muHD"/>
    <property type="match status" value="1"/>
</dbReference>
<dbReference type="AlphaFoldDB" id="G8BU59"/>
<dbReference type="GO" id="GO:0045807">
    <property type="term" value="P:positive regulation of endocytosis"/>
    <property type="evidence" value="ECO:0007669"/>
    <property type="project" value="EnsemblFungi"/>
</dbReference>
<name>G8BU59_TETPH</name>
<dbReference type="Gene3D" id="1.20.1270.60">
    <property type="entry name" value="Arfaptin homology (AH) domain/BAR domain"/>
    <property type="match status" value="1"/>
</dbReference>
<dbReference type="GO" id="GO:1990252">
    <property type="term" value="C:Syp1 complex"/>
    <property type="evidence" value="ECO:0007669"/>
    <property type="project" value="EnsemblFungi"/>
</dbReference>
<feature type="compositionally biased region" description="Polar residues" evidence="1">
    <location>
        <begin position="392"/>
        <end position="438"/>
    </location>
</feature>
<reference evidence="3 4" key="1">
    <citation type="journal article" date="2011" name="Proc. Natl. Acad. Sci. U.S.A.">
        <title>Evolutionary erosion of yeast sex chromosomes by mating-type switching accidents.</title>
        <authorList>
            <person name="Gordon J.L."/>
            <person name="Armisen D."/>
            <person name="Proux-Wera E."/>
            <person name="Oheigeartaigh S.S."/>
            <person name="Byrne K.P."/>
            <person name="Wolfe K.H."/>
        </authorList>
    </citation>
    <scope>NUCLEOTIDE SEQUENCE [LARGE SCALE GENOMIC DNA]</scope>
    <source>
        <strain evidence="4">ATCC 24235 / CBS 4417 / NBRC 1672 / NRRL Y-8282 / UCD 70-5</strain>
    </source>
</reference>
<dbReference type="RefSeq" id="XP_003685871.1">
    <property type="nucleotide sequence ID" value="XM_003685823.1"/>
</dbReference>
<dbReference type="OrthoDB" id="331602at2759"/>
<evidence type="ECO:0000313" key="3">
    <source>
        <dbReference type="EMBL" id="CCE63437.1"/>
    </source>
</evidence>
<protein>
    <recommendedName>
        <fullName evidence="2">MHD domain-containing protein</fullName>
    </recommendedName>
</protein>
<dbReference type="CDD" id="cd09264">
    <property type="entry name" value="AP_Syp1_MHD"/>
    <property type="match status" value="1"/>
</dbReference>
<proteinExistence type="predicted"/>
<dbReference type="SUPFAM" id="SSF103657">
    <property type="entry name" value="BAR/IMD domain-like"/>
    <property type="match status" value="1"/>
</dbReference>
<keyword evidence="4" id="KW-1185">Reference proteome</keyword>
<dbReference type="OMA" id="NRITWRY"/>
<feature type="region of interest" description="Disordered" evidence="1">
    <location>
        <begin position="257"/>
        <end position="287"/>
    </location>
</feature>
<feature type="domain" description="MHD" evidence="2">
    <location>
        <begin position="564"/>
        <end position="814"/>
    </location>
</feature>
<evidence type="ECO:0000259" key="2">
    <source>
        <dbReference type="PROSITE" id="PS51072"/>
    </source>
</evidence>
<dbReference type="GO" id="GO:0004857">
    <property type="term" value="F:enzyme inhibitor activity"/>
    <property type="evidence" value="ECO:0007669"/>
    <property type="project" value="EnsemblFungi"/>
</dbReference>
<accession>G8BU59</accession>
<dbReference type="eggNOG" id="ENOG502QQAW">
    <property type="taxonomic scope" value="Eukaryota"/>
</dbReference>
<feature type="compositionally biased region" description="Polar residues" evidence="1">
    <location>
        <begin position="467"/>
        <end position="476"/>
    </location>
</feature>
<dbReference type="KEGG" id="tpf:TPHA_0E03470"/>
<dbReference type="GO" id="GO:0000144">
    <property type="term" value="C:cellular bud neck septin ring"/>
    <property type="evidence" value="ECO:0007669"/>
    <property type="project" value="EnsemblFungi"/>
</dbReference>
<dbReference type="GO" id="GO:0032185">
    <property type="term" value="P:septin cytoskeleton organization"/>
    <property type="evidence" value="ECO:0007669"/>
    <property type="project" value="EnsemblFungi"/>
</dbReference>
<dbReference type="InterPro" id="IPR049609">
    <property type="entry name" value="Syp1-like_MHD"/>
</dbReference>
<dbReference type="HOGENOM" id="CLU_017975_0_0_1"/>
<dbReference type="GO" id="GO:0006897">
    <property type="term" value="P:endocytosis"/>
    <property type="evidence" value="ECO:0007669"/>
    <property type="project" value="EnsemblFungi"/>
</dbReference>
<dbReference type="InterPro" id="IPR018808">
    <property type="entry name" value="Muniscin_C"/>
</dbReference>
<dbReference type="InterPro" id="IPR027267">
    <property type="entry name" value="AH/BAR_dom_sf"/>
</dbReference>
<feature type="compositionally biased region" description="Low complexity" evidence="1">
    <location>
        <begin position="354"/>
        <end position="370"/>
    </location>
</feature>
<organism evidence="3 4">
    <name type="scientific">Tetrapisispora phaffii (strain ATCC 24235 / CBS 4417 / NBRC 1672 / NRRL Y-8282 / UCD 70-5)</name>
    <name type="common">Yeast</name>
    <name type="synonym">Fabospora phaffii</name>
    <dbReference type="NCBI Taxonomy" id="1071381"/>
    <lineage>
        <taxon>Eukaryota</taxon>
        <taxon>Fungi</taxon>
        <taxon>Dikarya</taxon>
        <taxon>Ascomycota</taxon>
        <taxon>Saccharomycotina</taxon>
        <taxon>Saccharomycetes</taxon>
        <taxon>Saccharomycetales</taxon>
        <taxon>Saccharomycetaceae</taxon>
        <taxon>Tetrapisispora</taxon>
    </lineage>
</organism>
<evidence type="ECO:0000256" key="1">
    <source>
        <dbReference type="SAM" id="MobiDB-lite"/>
    </source>
</evidence>
<feature type="region of interest" description="Disordered" evidence="1">
    <location>
        <begin position="330"/>
        <end position="502"/>
    </location>
</feature>
<evidence type="ECO:0000313" key="4">
    <source>
        <dbReference type="Proteomes" id="UP000005666"/>
    </source>
</evidence>
<dbReference type="GO" id="GO:0005934">
    <property type="term" value="C:cellular bud tip"/>
    <property type="evidence" value="ECO:0007669"/>
    <property type="project" value="EnsemblFungi"/>
</dbReference>